<gene>
    <name evidence="6" type="ORF">GLX25_11470</name>
</gene>
<accession>A0A7C9LDP3</accession>
<reference evidence="6 7" key="1">
    <citation type="submission" date="2019-11" db="EMBL/GenBank/DDBJ databases">
        <title>Agromyces kandeliae sp. nov., isolated from mangrove soil.</title>
        <authorList>
            <person name="Wang R."/>
        </authorList>
    </citation>
    <scope>NUCLEOTIDE SEQUENCE [LARGE SCALE GENOMIC DNA]</scope>
    <source>
        <strain evidence="6 7">JCM 11431</strain>
    </source>
</reference>
<keyword evidence="7" id="KW-1185">Reference proteome</keyword>
<keyword evidence="2" id="KW-0285">Flavoprotein</keyword>
<dbReference type="AlphaFoldDB" id="A0A7C9LDP3"/>
<protein>
    <submittedName>
        <fullName evidence="6">Pyridine nucleotide-disulfide oxidoreductase</fullName>
    </submittedName>
</protein>
<sequence>MLDNHIPHWGIPHTEVDMTSGHAVIVGAGAAGWSAADTLVRSGWPGRVTIVDPAGATNRTLVNTGVLTGLLNREQLSRPIPTGTELLQDEVEAIEEVGTVRLRSGGRLAPDAVVIASGSVPRPASFEADAGAPRSRILPLHSAEDAERIRGLVPSNGASVVILGAGLVGSETASLLADAGVDVTLVARSTLPLREQLGPTVASELLRRHRDRIRVRTGRSVARATTRSSSAVIELSDGETLEGDAAIVAHGTLARRPASGSDRGAITVDARLRTGLRGVYAAGGVASILAHGTVIRVDHWDDAAAQGAHAARSILHDLLGGPDPGEYRFESGYSSRIHGSMLTAWGVATDRTEWSRHVDGATVGVGRHLGHVTAVTGLDAPLVVRDLAASASRDLRDSLSLYPTGV</sequence>
<evidence type="ECO:0000256" key="1">
    <source>
        <dbReference type="ARBA" id="ARBA00001974"/>
    </source>
</evidence>
<dbReference type="PANTHER" id="PTHR43557">
    <property type="entry name" value="APOPTOSIS-INDUCING FACTOR 1"/>
    <property type="match status" value="1"/>
</dbReference>
<feature type="domain" description="FAD/NAD(P)-binding" evidence="5">
    <location>
        <begin position="23"/>
        <end position="307"/>
    </location>
</feature>
<dbReference type="Gene3D" id="3.50.50.60">
    <property type="entry name" value="FAD/NAD(P)-binding domain"/>
    <property type="match status" value="2"/>
</dbReference>
<evidence type="ECO:0000313" key="7">
    <source>
        <dbReference type="Proteomes" id="UP000480122"/>
    </source>
</evidence>
<evidence type="ECO:0000256" key="3">
    <source>
        <dbReference type="ARBA" id="ARBA00022827"/>
    </source>
</evidence>
<dbReference type="Pfam" id="PF07992">
    <property type="entry name" value="Pyr_redox_2"/>
    <property type="match status" value="1"/>
</dbReference>
<organism evidence="6 7">
    <name type="scientific">Agromyces luteolus</name>
    <dbReference type="NCBI Taxonomy" id="88373"/>
    <lineage>
        <taxon>Bacteria</taxon>
        <taxon>Bacillati</taxon>
        <taxon>Actinomycetota</taxon>
        <taxon>Actinomycetes</taxon>
        <taxon>Micrococcales</taxon>
        <taxon>Microbacteriaceae</taxon>
        <taxon>Agromyces</taxon>
    </lineage>
</organism>
<keyword evidence="3" id="KW-0274">FAD</keyword>
<dbReference type="SUPFAM" id="SSF51905">
    <property type="entry name" value="FAD/NAD(P)-binding domain"/>
    <property type="match status" value="1"/>
</dbReference>
<evidence type="ECO:0000259" key="5">
    <source>
        <dbReference type="Pfam" id="PF07992"/>
    </source>
</evidence>
<evidence type="ECO:0000256" key="2">
    <source>
        <dbReference type="ARBA" id="ARBA00022630"/>
    </source>
</evidence>
<comment type="caution">
    <text evidence="6">The sequence shown here is derived from an EMBL/GenBank/DDBJ whole genome shotgun (WGS) entry which is preliminary data.</text>
</comment>
<dbReference type="Proteomes" id="UP000480122">
    <property type="component" value="Unassembled WGS sequence"/>
</dbReference>
<name>A0A7C9LDP3_9MICO</name>
<dbReference type="EMBL" id="WODA01000022">
    <property type="protein sequence ID" value="MUN07732.1"/>
    <property type="molecule type" value="Genomic_DNA"/>
</dbReference>
<dbReference type="PRINTS" id="PR00469">
    <property type="entry name" value="PNDRDTASEII"/>
</dbReference>
<evidence type="ECO:0000256" key="4">
    <source>
        <dbReference type="ARBA" id="ARBA00023002"/>
    </source>
</evidence>
<dbReference type="InterPro" id="IPR023753">
    <property type="entry name" value="FAD/NAD-binding_dom"/>
</dbReference>
<dbReference type="OrthoDB" id="4213189at2"/>
<dbReference type="PRINTS" id="PR00368">
    <property type="entry name" value="FADPNR"/>
</dbReference>
<dbReference type="GO" id="GO:0005737">
    <property type="term" value="C:cytoplasm"/>
    <property type="evidence" value="ECO:0007669"/>
    <property type="project" value="TreeGrafter"/>
</dbReference>
<dbReference type="PANTHER" id="PTHR43557:SF2">
    <property type="entry name" value="RIESKE DOMAIN-CONTAINING PROTEIN-RELATED"/>
    <property type="match status" value="1"/>
</dbReference>
<proteinExistence type="predicted"/>
<dbReference type="InterPro" id="IPR050446">
    <property type="entry name" value="FAD-oxidoreductase/Apoptosis"/>
</dbReference>
<evidence type="ECO:0000313" key="6">
    <source>
        <dbReference type="EMBL" id="MUN07732.1"/>
    </source>
</evidence>
<dbReference type="InterPro" id="IPR036188">
    <property type="entry name" value="FAD/NAD-bd_sf"/>
</dbReference>
<dbReference type="GO" id="GO:0016651">
    <property type="term" value="F:oxidoreductase activity, acting on NAD(P)H"/>
    <property type="evidence" value="ECO:0007669"/>
    <property type="project" value="TreeGrafter"/>
</dbReference>
<comment type="cofactor">
    <cofactor evidence="1">
        <name>FAD</name>
        <dbReference type="ChEBI" id="CHEBI:57692"/>
    </cofactor>
</comment>
<keyword evidence="4" id="KW-0560">Oxidoreductase</keyword>